<organism evidence="2">
    <name type="scientific">hydrothermal vent metagenome</name>
    <dbReference type="NCBI Taxonomy" id="652676"/>
    <lineage>
        <taxon>unclassified sequences</taxon>
        <taxon>metagenomes</taxon>
        <taxon>ecological metagenomes</taxon>
    </lineage>
</organism>
<gene>
    <name evidence="2" type="ORF">MNB_SV-12-925</name>
</gene>
<dbReference type="InterPro" id="IPR004919">
    <property type="entry name" value="GmrSD_N"/>
</dbReference>
<reference evidence="2" key="1">
    <citation type="submission" date="2016-10" db="EMBL/GenBank/DDBJ databases">
        <authorList>
            <person name="de Groot N.N."/>
        </authorList>
    </citation>
    <scope>NUCLEOTIDE SEQUENCE</scope>
</reference>
<dbReference type="PANTHER" id="PTHR39639">
    <property type="entry name" value="CHROMOSOME 16, WHOLE GENOME SHOTGUN SEQUENCE"/>
    <property type="match status" value="1"/>
</dbReference>
<dbReference type="Pfam" id="PF03235">
    <property type="entry name" value="GmrSD_N"/>
    <property type="match status" value="1"/>
</dbReference>
<proteinExistence type="predicted"/>
<dbReference type="AlphaFoldDB" id="A0A1W1C950"/>
<sequence length="358" mass="42578">MSNLVEIVDAKINKVRTNNLDISFNELLDMYKDGELIISPEYQRLFRWDEVKQSRFIETLILELPLPPIFVIEIEEGKFELIDGLQRISSYLNFRGVLKEREGLKLIGCDIIPELNGSRYIDFPTTLKIKLKRRFIRVEVLRKESDNTLRYHMFKRLNSGGEILSEQEIRNSTIRLLNPKINNFIIEMSQNEAFQVTTSKITDKEIEKKFNEELVLRFFTLKNNLENFSYPFSEYLTKYMESVASNELDFNYKEEKKTFEKTFSILRNILDKDTFSTKLSTGKYQENFVLYYYDGLILGIQKYLIKIVELNNYDKLKSIFEEIKNNDKFFKARTGSKSNIKTRIRIVEEKLEEFFNEN</sequence>
<protein>
    <recommendedName>
        <fullName evidence="1">GmrSD restriction endonucleases N-terminal domain-containing protein</fullName>
    </recommendedName>
</protein>
<name>A0A1W1C950_9ZZZZ</name>
<dbReference type="EMBL" id="FPHE01000115">
    <property type="protein sequence ID" value="SFV62368.1"/>
    <property type="molecule type" value="Genomic_DNA"/>
</dbReference>
<evidence type="ECO:0000313" key="2">
    <source>
        <dbReference type="EMBL" id="SFV62368.1"/>
    </source>
</evidence>
<evidence type="ECO:0000259" key="1">
    <source>
        <dbReference type="Pfam" id="PF03235"/>
    </source>
</evidence>
<accession>A0A1W1C950</accession>
<feature type="domain" description="GmrSD restriction endonucleases N-terminal" evidence="1">
    <location>
        <begin position="25"/>
        <end position="173"/>
    </location>
</feature>
<dbReference type="PANTHER" id="PTHR39639:SF1">
    <property type="entry name" value="DUF262 DOMAIN-CONTAINING PROTEIN"/>
    <property type="match status" value="1"/>
</dbReference>